<dbReference type="EMBL" id="LAZR01025755">
    <property type="protein sequence ID" value="KKL70902.1"/>
    <property type="molecule type" value="Genomic_DNA"/>
</dbReference>
<dbReference type="Pfam" id="PF17236">
    <property type="entry name" value="SU10_MCP"/>
    <property type="match status" value="1"/>
</dbReference>
<organism evidence="1">
    <name type="scientific">marine sediment metagenome</name>
    <dbReference type="NCBI Taxonomy" id="412755"/>
    <lineage>
        <taxon>unclassified sequences</taxon>
        <taxon>metagenomes</taxon>
        <taxon>ecological metagenomes</taxon>
    </lineage>
</organism>
<sequence length="119" mass="13012">TILLGPKHKQTASSFVGNATRFKTAEDRKLQASIDIYQSDFGDLQILPARYMSGFSGTSTTNIRSALVLQTDMWALATLRAPQLQDLAKTGDAERRFVVAEYTLESRNEAASGIVADLT</sequence>
<feature type="non-terminal residue" evidence="1">
    <location>
        <position position="1"/>
    </location>
</feature>
<proteinExistence type="predicted"/>
<name>A0A0F9H6M1_9ZZZZ</name>
<reference evidence="1" key="1">
    <citation type="journal article" date="2015" name="Nature">
        <title>Complex archaea that bridge the gap between prokaryotes and eukaryotes.</title>
        <authorList>
            <person name="Spang A."/>
            <person name="Saw J.H."/>
            <person name="Jorgensen S.L."/>
            <person name="Zaremba-Niedzwiedzka K."/>
            <person name="Martijn J."/>
            <person name="Lind A.E."/>
            <person name="van Eijk R."/>
            <person name="Schleper C."/>
            <person name="Guy L."/>
            <person name="Ettema T.J."/>
        </authorList>
    </citation>
    <scope>NUCLEOTIDE SEQUENCE</scope>
</reference>
<accession>A0A0F9H6M1</accession>
<evidence type="ECO:0000313" key="1">
    <source>
        <dbReference type="EMBL" id="KKL70902.1"/>
    </source>
</evidence>
<protein>
    <submittedName>
        <fullName evidence="1">Uncharacterized protein</fullName>
    </submittedName>
</protein>
<gene>
    <name evidence="1" type="ORF">LCGC14_2100300</name>
</gene>
<dbReference type="AlphaFoldDB" id="A0A0F9H6M1"/>
<dbReference type="InterPro" id="IPR035198">
    <property type="entry name" value="SU10_MCP"/>
</dbReference>
<comment type="caution">
    <text evidence="1">The sequence shown here is derived from an EMBL/GenBank/DDBJ whole genome shotgun (WGS) entry which is preliminary data.</text>
</comment>